<keyword evidence="3" id="KW-0963">Cytoplasm</keyword>
<evidence type="ECO:0000256" key="1">
    <source>
        <dbReference type="ARBA" id="ARBA00004245"/>
    </source>
</evidence>
<keyword evidence="7" id="KW-0206">Cytoskeleton</keyword>
<dbReference type="Proteomes" id="UP000887563">
    <property type="component" value="Unplaced"/>
</dbReference>
<keyword evidence="10" id="KW-1185">Reference proteome</keyword>
<protein>
    <submittedName>
        <fullName evidence="11">Actin</fullName>
    </submittedName>
</protein>
<dbReference type="FunFam" id="3.30.420.40:FF:000404">
    <property type="entry name" value="Major actin"/>
    <property type="match status" value="1"/>
</dbReference>
<dbReference type="FunFam" id="3.30.420.40:FF:000148">
    <property type="entry name" value="Actin, alpha skeletal muscle"/>
    <property type="match status" value="1"/>
</dbReference>
<dbReference type="GO" id="GO:0005856">
    <property type="term" value="C:cytoskeleton"/>
    <property type="evidence" value="ECO:0007669"/>
    <property type="project" value="UniProtKB-SubCell"/>
</dbReference>
<dbReference type="SMART" id="SM00268">
    <property type="entry name" value="ACTIN"/>
    <property type="match status" value="1"/>
</dbReference>
<evidence type="ECO:0000256" key="6">
    <source>
        <dbReference type="ARBA" id="ARBA00022840"/>
    </source>
</evidence>
<dbReference type="PRINTS" id="PR00190">
    <property type="entry name" value="ACTIN"/>
</dbReference>
<dbReference type="FunFam" id="3.90.640.10:FF:000047">
    <property type="entry name" value="Actin, alpha skeletal muscle"/>
    <property type="match status" value="1"/>
</dbReference>
<comment type="catalytic activity">
    <reaction evidence="8">
        <text>ATP + H2O = ADP + phosphate + H(+)</text>
        <dbReference type="Rhea" id="RHEA:13065"/>
        <dbReference type="ChEBI" id="CHEBI:15377"/>
        <dbReference type="ChEBI" id="CHEBI:15378"/>
        <dbReference type="ChEBI" id="CHEBI:30616"/>
        <dbReference type="ChEBI" id="CHEBI:43474"/>
        <dbReference type="ChEBI" id="CHEBI:456216"/>
    </reaction>
</comment>
<dbReference type="SUPFAM" id="SSF53067">
    <property type="entry name" value="Actin-like ATPase domain"/>
    <property type="match status" value="2"/>
</dbReference>
<comment type="subcellular location">
    <subcellularLocation>
        <location evidence="1">Cytoplasm</location>
        <location evidence="1">Cytoskeleton</location>
    </subcellularLocation>
</comment>
<proteinExistence type="inferred from homology"/>
<dbReference type="GO" id="GO:0016787">
    <property type="term" value="F:hydrolase activity"/>
    <property type="evidence" value="ECO:0007669"/>
    <property type="project" value="UniProtKB-KW"/>
</dbReference>
<keyword evidence="5" id="KW-0378">Hydrolase</keyword>
<evidence type="ECO:0000313" key="11">
    <source>
        <dbReference type="WBParaSite" id="Minc3s00888g18525"/>
    </source>
</evidence>
<accession>A0A914LX98</accession>
<dbReference type="Gene3D" id="3.90.640.10">
    <property type="entry name" value="Actin, Chain A, domain 4"/>
    <property type="match status" value="1"/>
</dbReference>
<evidence type="ECO:0000256" key="8">
    <source>
        <dbReference type="ARBA" id="ARBA00049360"/>
    </source>
</evidence>
<evidence type="ECO:0000256" key="7">
    <source>
        <dbReference type="ARBA" id="ARBA00023212"/>
    </source>
</evidence>
<keyword evidence="6" id="KW-0067">ATP-binding</keyword>
<evidence type="ECO:0000256" key="4">
    <source>
        <dbReference type="ARBA" id="ARBA00022741"/>
    </source>
</evidence>
<dbReference type="AlphaFoldDB" id="A0A914LX98"/>
<evidence type="ECO:0000256" key="5">
    <source>
        <dbReference type="ARBA" id="ARBA00022801"/>
    </source>
</evidence>
<evidence type="ECO:0000256" key="9">
    <source>
        <dbReference type="RuleBase" id="RU000487"/>
    </source>
</evidence>
<reference evidence="11" key="1">
    <citation type="submission" date="2022-11" db="UniProtKB">
        <authorList>
            <consortium name="WormBaseParasite"/>
        </authorList>
    </citation>
    <scope>IDENTIFICATION</scope>
</reference>
<comment type="similarity">
    <text evidence="2 9">Belongs to the actin family.</text>
</comment>
<sequence>MCDDEVTAIVVDNGSGMCKAGFAGEDAPRAVFPSIVGHHKEGRFSSRLKYNFVGDHAHVLRRILSIKYPIERGIITNWDDMERIWHHTFYNELFLEPMEHPVLLTETSLNPKANREKMAEIMFETFKTPAMYIANQAVLSLYASSRATGFVIDSGDGVTHAVPVYEGSAVPHAILRLDFAGRDLTDYLMRILNERRYSIIRPTDRKIVEEIKEKLCYVALDFEKEMAKETSLEKKYELPDKDVITIENELFRCPEALFQPSLLGKNMTGIHVTSFNSIMKCDTGIRKELFANIVLSGGTTMYPGISDRMQKEITDLTPRTMNIKIIAPPDRKYSAWIGGSVLASLSTFQNMKIFKDEYEESGPAIVHQKCF</sequence>
<dbReference type="InterPro" id="IPR004000">
    <property type="entry name" value="Actin"/>
</dbReference>
<dbReference type="Gene3D" id="3.30.420.40">
    <property type="match status" value="2"/>
</dbReference>
<dbReference type="GO" id="GO:0005524">
    <property type="term" value="F:ATP binding"/>
    <property type="evidence" value="ECO:0007669"/>
    <property type="project" value="UniProtKB-KW"/>
</dbReference>
<organism evidence="10 11">
    <name type="scientific">Meloidogyne incognita</name>
    <name type="common">Southern root-knot nematode worm</name>
    <name type="synonym">Oxyuris incognita</name>
    <dbReference type="NCBI Taxonomy" id="6306"/>
    <lineage>
        <taxon>Eukaryota</taxon>
        <taxon>Metazoa</taxon>
        <taxon>Ecdysozoa</taxon>
        <taxon>Nematoda</taxon>
        <taxon>Chromadorea</taxon>
        <taxon>Rhabditida</taxon>
        <taxon>Tylenchina</taxon>
        <taxon>Tylenchomorpha</taxon>
        <taxon>Tylenchoidea</taxon>
        <taxon>Meloidogynidae</taxon>
        <taxon>Meloidogyninae</taxon>
        <taxon>Meloidogyne</taxon>
        <taxon>Meloidogyne incognita group</taxon>
    </lineage>
</organism>
<evidence type="ECO:0000256" key="3">
    <source>
        <dbReference type="ARBA" id="ARBA00022490"/>
    </source>
</evidence>
<dbReference type="PANTHER" id="PTHR11937">
    <property type="entry name" value="ACTIN"/>
    <property type="match status" value="1"/>
</dbReference>
<dbReference type="WBParaSite" id="Minc3s00888g18525">
    <property type="protein sequence ID" value="Minc3s00888g18525"/>
    <property type="gene ID" value="Minc3s00888g18525"/>
</dbReference>
<evidence type="ECO:0000256" key="2">
    <source>
        <dbReference type="ARBA" id="ARBA00006752"/>
    </source>
</evidence>
<name>A0A914LX98_MELIC</name>
<dbReference type="InterPro" id="IPR043129">
    <property type="entry name" value="ATPase_NBD"/>
</dbReference>
<dbReference type="Pfam" id="PF00022">
    <property type="entry name" value="Actin"/>
    <property type="match status" value="1"/>
</dbReference>
<keyword evidence="4" id="KW-0547">Nucleotide-binding</keyword>
<evidence type="ECO:0000313" key="10">
    <source>
        <dbReference type="Proteomes" id="UP000887563"/>
    </source>
</evidence>